<keyword evidence="2 7" id="KW-0349">Heme</keyword>
<dbReference type="GO" id="GO:0005506">
    <property type="term" value="F:iron ion binding"/>
    <property type="evidence" value="ECO:0007669"/>
    <property type="project" value="InterPro"/>
</dbReference>
<name>A0A8J3EGJ7_9RHOB</name>
<dbReference type="GO" id="GO:0020037">
    <property type="term" value="F:heme binding"/>
    <property type="evidence" value="ECO:0007669"/>
    <property type="project" value="InterPro"/>
</dbReference>
<evidence type="ECO:0000256" key="1">
    <source>
        <dbReference type="ARBA" id="ARBA00022448"/>
    </source>
</evidence>
<evidence type="ECO:0000256" key="2">
    <source>
        <dbReference type="ARBA" id="ARBA00022617"/>
    </source>
</evidence>
<dbReference type="InterPro" id="IPR010980">
    <property type="entry name" value="Cyt_c/b562"/>
</dbReference>
<feature type="binding site" description="covalent" evidence="7">
    <location>
        <position position="143"/>
    </location>
    <ligand>
        <name>heme c</name>
        <dbReference type="ChEBI" id="CHEBI:61717"/>
    </ligand>
</feature>
<feature type="chain" id="PRO_5035246258" evidence="8">
    <location>
        <begin position="22"/>
        <end position="149"/>
    </location>
</feature>
<dbReference type="PROSITE" id="PS51009">
    <property type="entry name" value="CYTCII"/>
    <property type="match status" value="1"/>
</dbReference>
<keyword evidence="10" id="KW-1185">Reference proteome</keyword>
<evidence type="ECO:0000313" key="9">
    <source>
        <dbReference type="EMBL" id="GGG76917.1"/>
    </source>
</evidence>
<keyword evidence="5 6" id="KW-0408">Iron</keyword>
<keyword evidence="4" id="KW-0249">Electron transport</keyword>
<protein>
    <submittedName>
        <fullName evidence="9">Cytochrome c</fullName>
    </submittedName>
</protein>
<evidence type="ECO:0000256" key="7">
    <source>
        <dbReference type="PIRSR" id="PIRSR000027-2"/>
    </source>
</evidence>
<comment type="PTM">
    <text evidence="7">Binds 1 heme group per subunit.</text>
</comment>
<evidence type="ECO:0000313" key="10">
    <source>
        <dbReference type="Proteomes" id="UP000617145"/>
    </source>
</evidence>
<evidence type="ECO:0000256" key="4">
    <source>
        <dbReference type="ARBA" id="ARBA00022982"/>
    </source>
</evidence>
<dbReference type="RefSeq" id="WP_188790765.1">
    <property type="nucleotide sequence ID" value="NZ_BMJV01000005.1"/>
</dbReference>
<dbReference type="GO" id="GO:0022900">
    <property type="term" value="P:electron transport chain"/>
    <property type="evidence" value="ECO:0007669"/>
    <property type="project" value="InterPro"/>
</dbReference>
<dbReference type="EMBL" id="BMJV01000005">
    <property type="protein sequence ID" value="GGG76917.1"/>
    <property type="molecule type" value="Genomic_DNA"/>
</dbReference>
<dbReference type="InterPro" id="IPR002321">
    <property type="entry name" value="Cyt_c_II"/>
</dbReference>
<keyword evidence="1" id="KW-0813">Transport</keyword>
<sequence>MKRLSIGLTALSLCTAGIAHAQETDAILKARQGQFRLIALNTGTLGDMASGKVEYDADAAQLAADSLVGISSIHQAPLWPEGTSMEDISGTKALPAIMEDMNGFSTRWENFGNAAASMRQVAGEGLDAMRPAMAELGGACKACHDDYRD</sequence>
<feature type="signal peptide" evidence="8">
    <location>
        <begin position="1"/>
        <end position="21"/>
    </location>
</feature>
<gene>
    <name evidence="9" type="primary">cycP</name>
    <name evidence="9" type="ORF">GCM10011415_27170</name>
</gene>
<feature type="binding site" description="covalent" evidence="7">
    <location>
        <position position="140"/>
    </location>
    <ligand>
        <name>heme c</name>
        <dbReference type="ChEBI" id="CHEBI:61717"/>
    </ligand>
</feature>
<feature type="binding site" description="axial binding residue" evidence="6">
    <location>
        <position position="144"/>
    </location>
    <ligand>
        <name>heme c</name>
        <dbReference type="ChEBI" id="CHEBI:61717"/>
    </ligand>
    <ligandPart>
        <name>Fe</name>
        <dbReference type="ChEBI" id="CHEBI:18248"/>
    </ligandPart>
</feature>
<dbReference type="AlphaFoldDB" id="A0A8J3EGJ7"/>
<organism evidence="9 10">
    <name type="scientific">Salipiger pallidus</name>
    <dbReference type="NCBI Taxonomy" id="1775170"/>
    <lineage>
        <taxon>Bacteria</taxon>
        <taxon>Pseudomonadati</taxon>
        <taxon>Pseudomonadota</taxon>
        <taxon>Alphaproteobacteria</taxon>
        <taxon>Rhodobacterales</taxon>
        <taxon>Roseobacteraceae</taxon>
        <taxon>Salipiger</taxon>
    </lineage>
</organism>
<accession>A0A8J3EGJ7</accession>
<evidence type="ECO:0000256" key="8">
    <source>
        <dbReference type="SAM" id="SignalP"/>
    </source>
</evidence>
<dbReference type="PIRSF" id="PIRSF000027">
    <property type="entry name" value="Cytc_c_prime"/>
    <property type="match status" value="1"/>
</dbReference>
<proteinExistence type="predicted"/>
<dbReference type="Gene3D" id="1.20.120.10">
    <property type="entry name" value="Cytochrome c/b562"/>
    <property type="match status" value="1"/>
</dbReference>
<reference evidence="9" key="2">
    <citation type="submission" date="2020-09" db="EMBL/GenBank/DDBJ databases">
        <authorList>
            <person name="Sun Q."/>
            <person name="Zhou Y."/>
        </authorList>
    </citation>
    <scope>NUCLEOTIDE SEQUENCE</scope>
    <source>
        <strain evidence="9">CGMCC 1.15762</strain>
    </source>
</reference>
<dbReference type="GO" id="GO:0009055">
    <property type="term" value="F:electron transfer activity"/>
    <property type="evidence" value="ECO:0007669"/>
    <property type="project" value="InterPro"/>
</dbReference>
<dbReference type="SUPFAM" id="SSF47175">
    <property type="entry name" value="Cytochromes"/>
    <property type="match status" value="1"/>
</dbReference>
<dbReference type="GO" id="GO:0042597">
    <property type="term" value="C:periplasmic space"/>
    <property type="evidence" value="ECO:0007669"/>
    <property type="project" value="InterPro"/>
</dbReference>
<reference evidence="9" key="1">
    <citation type="journal article" date="2014" name="Int. J. Syst. Evol. Microbiol.">
        <title>Complete genome sequence of Corynebacterium casei LMG S-19264T (=DSM 44701T), isolated from a smear-ripened cheese.</title>
        <authorList>
            <consortium name="US DOE Joint Genome Institute (JGI-PGF)"/>
            <person name="Walter F."/>
            <person name="Albersmeier A."/>
            <person name="Kalinowski J."/>
            <person name="Ruckert C."/>
        </authorList>
    </citation>
    <scope>NUCLEOTIDE SEQUENCE</scope>
    <source>
        <strain evidence="9">CGMCC 1.15762</strain>
    </source>
</reference>
<keyword evidence="3 6" id="KW-0479">Metal-binding</keyword>
<evidence type="ECO:0000256" key="6">
    <source>
        <dbReference type="PIRSR" id="PIRSR000027-1"/>
    </source>
</evidence>
<dbReference type="Pfam" id="PF01322">
    <property type="entry name" value="Cytochrom_C_2"/>
    <property type="match status" value="1"/>
</dbReference>
<keyword evidence="8" id="KW-0732">Signal</keyword>
<evidence type="ECO:0000256" key="3">
    <source>
        <dbReference type="ARBA" id="ARBA00022723"/>
    </source>
</evidence>
<dbReference type="Proteomes" id="UP000617145">
    <property type="component" value="Unassembled WGS sequence"/>
</dbReference>
<evidence type="ECO:0000256" key="5">
    <source>
        <dbReference type="ARBA" id="ARBA00023004"/>
    </source>
</evidence>
<dbReference type="InterPro" id="IPR012127">
    <property type="entry name" value="Cyt_c_prime"/>
</dbReference>
<comment type="caution">
    <text evidence="9">The sequence shown here is derived from an EMBL/GenBank/DDBJ whole genome shotgun (WGS) entry which is preliminary data.</text>
</comment>